<evidence type="ECO:0000313" key="3">
    <source>
        <dbReference type="Proteomes" id="UP000799772"/>
    </source>
</evidence>
<feature type="compositionally biased region" description="Basic and acidic residues" evidence="1">
    <location>
        <begin position="224"/>
        <end position="234"/>
    </location>
</feature>
<accession>A0A9P4M928</accession>
<evidence type="ECO:0000256" key="1">
    <source>
        <dbReference type="SAM" id="MobiDB-lite"/>
    </source>
</evidence>
<evidence type="ECO:0000313" key="2">
    <source>
        <dbReference type="EMBL" id="KAF2102313.1"/>
    </source>
</evidence>
<protein>
    <submittedName>
        <fullName evidence="2">Uncharacterized protein</fullName>
    </submittedName>
</protein>
<sequence>MFGILGGGSNIFAGRRDPTQERQPPPLPTSIRFPSLSALTLDESSKTANGSSISNLQKRISEVRRPSDLKVDLLQSLNLKTTSDVAINDIIPCEYLPPVSWTNRERHTETELDNYPPADAKQLHNGREAPGFRDFSIRLREALVPNETGYDMLAGRTRPDANTPRLAQLRRFWEGLDGMASYWDTSQDEYILPKDKDPSDEQAAEENSSNAGGLDVKAQSPSTDEPRKRAKTDGLHSTAPPRVPSSRHHPSAKPSPVYPPGTYRGHRMSTGSEMPDTHRLDTVRCLIESCIWPFGLSIQPPRRPPLLLTGNLLTPVKLAYSVWRIPPERERAQQRWLEGPIFGVSCRSETRFETDSLESVVDGVSEVAAMLLLAQERARCGRVEKKPGEGQWWTERARWGGGLGGEIGDAVVDKVEVLGVGKGAESGGVGGLNDVVGRPKHPDGKPTVKRAVEAWKVLKPGVGYWDPKVVYEPIGRMKGSEYDEVFLVSALNHHISISKLRVHQQYLDAITAGEWPDSELTESEENMLHISRSRWFDLFLSEDRAEAISALWGLSTWLCRMEEDEEMQQS</sequence>
<gene>
    <name evidence="2" type="ORF">NA57DRAFT_73743</name>
</gene>
<comment type="caution">
    <text evidence="2">The sequence shown here is derived from an EMBL/GenBank/DDBJ whole genome shotgun (WGS) entry which is preliminary data.</text>
</comment>
<keyword evidence="3" id="KW-1185">Reference proteome</keyword>
<reference evidence="2" key="1">
    <citation type="journal article" date="2020" name="Stud. Mycol.">
        <title>101 Dothideomycetes genomes: a test case for predicting lifestyles and emergence of pathogens.</title>
        <authorList>
            <person name="Haridas S."/>
            <person name="Albert R."/>
            <person name="Binder M."/>
            <person name="Bloem J."/>
            <person name="Labutti K."/>
            <person name="Salamov A."/>
            <person name="Andreopoulos B."/>
            <person name="Baker S."/>
            <person name="Barry K."/>
            <person name="Bills G."/>
            <person name="Bluhm B."/>
            <person name="Cannon C."/>
            <person name="Castanera R."/>
            <person name="Culley D."/>
            <person name="Daum C."/>
            <person name="Ezra D."/>
            <person name="Gonzalez J."/>
            <person name="Henrissat B."/>
            <person name="Kuo A."/>
            <person name="Liang C."/>
            <person name="Lipzen A."/>
            <person name="Lutzoni F."/>
            <person name="Magnuson J."/>
            <person name="Mondo S."/>
            <person name="Nolan M."/>
            <person name="Ohm R."/>
            <person name="Pangilinan J."/>
            <person name="Park H.-J."/>
            <person name="Ramirez L."/>
            <person name="Alfaro M."/>
            <person name="Sun H."/>
            <person name="Tritt A."/>
            <person name="Yoshinaga Y."/>
            <person name="Zwiers L.-H."/>
            <person name="Turgeon B."/>
            <person name="Goodwin S."/>
            <person name="Spatafora J."/>
            <person name="Crous P."/>
            <person name="Grigoriev I."/>
        </authorList>
    </citation>
    <scope>NUCLEOTIDE SEQUENCE</scope>
    <source>
        <strain evidence="2">CBS 133067</strain>
    </source>
</reference>
<organism evidence="2 3">
    <name type="scientific">Rhizodiscina lignyota</name>
    <dbReference type="NCBI Taxonomy" id="1504668"/>
    <lineage>
        <taxon>Eukaryota</taxon>
        <taxon>Fungi</taxon>
        <taxon>Dikarya</taxon>
        <taxon>Ascomycota</taxon>
        <taxon>Pezizomycotina</taxon>
        <taxon>Dothideomycetes</taxon>
        <taxon>Pleosporomycetidae</taxon>
        <taxon>Aulographales</taxon>
        <taxon>Rhizodiscinaceae</taxon>
        <taxon>Rhizodiscina</taxon>
    </lineage>
</organism>
<dbReference type="EMBL" id="ML978123">
    <property type="protein sequence ID" value="KAF2102313.1"/>
    <property type="molecule type" value="Genomic_DNA"/>
</dbReference>
<dbReference type="AlphaFoldDB" id="A0A9P4M928"/>
<feature type="region of interest" description="Disordered" evidence="1">
    <location>
        <begin position="190"/>
        <end position="276"/>
    </location>
</feature>
<feature type="region of interest" description="Disordered" evidence="1">
    <location>
        <begin position="107"/>
        <end position="129"/>
    </location>
</feature>
<name>A0A9P4M928_9PEZI</name>
<feature type="region of interest" description="Disordered" evidence="1">
    <location>
        <begin position="1"/>
        <end position="32"/>
    </location>
</feature>
<dbReference type="Proteomes" id="UP000799772">
    <property type="component" value="Unassembled WGS sequence"/>
</dbReference>
<dbReference type="OrthoDB" id="5407653at2759"/>
<proteinExistence type="predicted"/>